<dbReference type="SMART" id="SM00355">
    <property type="entry name" value="ZnF_C2H2"/>
    <property type="match status" value="1"/>
</dbReference>
<evidence type="ECO:0000259" key="2">
    <source>
        <dbReference type="PROSITE" id="PS50157"/>
    </source>
</evidence>
<dbReference type="PROSITE" id="PS00028">
    <property type="entry name" value="ZINC_FINGER_C2H2_1"/>
    <property type="match status" value="1"/>
</dbReference>
<dbReference type="PROSITE" id="PS50157">
    <property type="entry name" value="ZINC_FINGER_C2H2_2"/>
    <property type="match status" value="1"/>
</dbReference>
<keyword evidence="1" id="KW-0479">Metal-binding</keyword>
<gene>
    <name evidence="3" type="ORF">CVT24_010903</name>
</gene>
<keyword evidence="4" id="KW-1185">Reference proteome</keyword>
<dbReference type="GO" id="GO:0008270">
    <property type="term" value="F:zinc ion binding"/>
    <property type="evidence" value="ECO:0007669"/>
    <property type="project" value="UniProtKB-KW"/>
</dbReference>
<dbReference type="OrthoDB" id="3199698at2759"/>
<keyword evidence="1" id="KW-0863">Zinc-finger</keyword>
<organism evidence="3 4">
    <name type="scientific">Panaeolus cyanescens</name>
    <dbReference type="NCBI Taxonomy" id="181874"/>
    <lineage>
        <taxon>Eukaryota</taxon>
        <taxon>Fungi</taxon>
        <taxon>Dikarya</taxon>
        <taxon>Basidiomycota</taxon>
        <taxon>Agaricomycotina</taxon>
        <taxon>Agaricomycetes</taxon>
        <taxon>Agaricomycetidae</taxon>
        <taxon>Agaricales</taxon>
        <taxon>Agaricineae</taxon>
        <taxon>Galeropsidaceae</taxon>
        <taxon>Panaeolus</taxon>
    </lineage>
</organism>
<sequence>MPPIRDFTCPDPNCNQSFKRSSNLRQHYNSQHRPLTPDSEPDPALEFETDGCAPVLTFCRLALPCDADGNFISQYSSPQQDIGPDAQRNNPWHPFSSRLSFDWAYFNFVELQASEQKINKGLDLWLAAKIESGDTNPALWSSAQEMYATIDAIQEGNAPFHTISFRYNGPLPSKTPPRWMTQTYELCMRDAKHLLQNQLNTAEFRDEINLRPYRQFNHKGERVWSNLMSGDWAWEIADALAQDACTHGAMLVPVVAGSDKTTVSVATGHQEFHPVYLSPGNFTNTARRSHTNSVLPVAFLPIPKTNKRQAKRPEFQRFVRQVYHMCLSLVFSPLKETAHHPDIVRCPDGHFRRAIYIIGPYIADYPEQVWLAGIVQGWCPKCDAHPNNLDDPTAHLRSHERTDFMINSFDPGILWEKHGIRDDVVPFTHSFPLADIHATLTPDLLHQLIKGTFKDHLVEWVNQYLHITHGETHALAIIADIDQRISAVPLYSGLRRFSEGRNFEQWTGDDSKALMKVYISAIAGHVPSKMVQCFSVFMELCYIFRRNAISSSVLTQAERLLKQFHALREVFIDFGVRTSISLPRQHALMHYLTSIPLFGSPNGLCSSITESKHIKAVKEPWRRSSRFNALPQMLRTIVRLEKLEALKKRFYQKGMLVGSTAGYTASQVLKSESPDTIFDDTQDSRVPLFQPFDGVTKFQDDDNEHGQGIQEAQEADQHNVWDVAEDSGPRALSSISLSARRGEYPRHLDALAKYIAEPELPRALLEFIYTRRHPKRAIPDDLNARIAFTGKISVFHSAVARFYAPSDLCGAGGMYRQKIRSNPSWFGHQRRDTVFVVQDDDKPDDETQETVPCALVSWFVPASPRFDRDTRMHVIMPEGTRRRHPVQRQKADKQIDGLLMLPAVSSLNTMTSSPAVHMLCTLCPGNSPESDIVCIDMLEASRMDELDAYDHYMAQYLKALRFSTEEDVNNHIPVTISSEIPLHRYLKGTYILCNLKLVLCINSFFPSNASNG</sequence>
<feature type="domain" description="C2H2-type" evidence="2">
    <location>
        <begin position="7"/>
        <end position="37"/>
    </location>
</feature>
<dbReference type="Gene3D" id="3.30.160.60">
    <property type="entry name" value="Classic Zinc Finger"/>
    <property type="match status" value="1"/>
</dbReference>
<protein>
    <recommendedName>
        <fullName evidence="2">C2H2-type domain-containing protein</fullName>
    </recommendedName>
</protein>
<comment type="caution">
    <text evidence="3">The sequence shown here is derived from an EMBL/GenBank/DDBJ whole genome shotgun (WGS) entry which is preliminary data.</text>
</comment>
<accession>A0A409WDZ1</accession>
<dbReference type="InterPro" id="IPR013087">
    <property type="entry name" value="Znf_C2H2_type"/>
</dbReference>
<reference evidence="3 4" key="1">
    <citation type="journal article" date="2018" name="Evol. Lett.">
        <title>Horizontal gene cluster transfer increased hallucinogenic mushroom diversity.</title>
        <authorList>
            <person name="Reynolds H.T."/>
            <person name="Vijayakumar V."/>
            <person name="Gluck-Thaler E."/>
            <person name="Korotkin H.B."/>
            <person name="Matheny P.B."/>
            <person name="Slot J.C."/>
        </authorList>
    </citation>
    <scope>NUCLEOTIDE SEQUENCE [LARGE SCALE GENOMIC DNA]</scope>
    <source>
        <strain evidence="3 4">2629</strain>
    </source>
</reference>
<dbReference type="STRING" id="181874.A0A409WDZ1"/>
<dbReference type="AlphaFoldDB" id="A0A409WDZ1"/>
<evidence type="ECO:0000313" key="3">
    <source>
        <dbReference type="EMBL" id="PPQ76696.1"/>
    </source>
</evidence>
<dbReference type="Pfam" id="PF18759">
    <property type="entry name" value="Plavaka"/>
    <property type="match status" value="1"/>
</dbReference>
<dbReference type="Proteomes" id="UP000284842">
    <property type="component" value="Unassembled WGS sequence"/>
</dbReference>
<keyword evidence="1" id="KW-0862">Zinc</keyword>
<proteinExistence type="predicted"/>
<name>A0A409WDZ1_9AGAR</name>
<dbReference type="InterPro" id="IPR041078">
    <property type="entry name" value="Plavaka"/>
</dbReference>
<evidence type="ECO:0000313" key="4">
    <source>
        <dbReference type="Proteomes" id="UP000284842"/>
    </source>
</evidence>
<dbReference type="EMBL" id="NHTK01005543">
    <property type="protein sequence ID" value="PPQ76696.1"/>
    <property type="molecule type" value="Genomic_DNA"/>
</dbReference>
<evidence type="ECO:0000256" key="1">
    <source>
        <dbReference type="PROSITE-ProRule" id="PRU00042"/>
    </source>
</evidence>
<dbReference type="InParanoid" id="A0A409WDZ1"/>